<evidence type="ECO:0000313" key="2">
    <source>
        <dbReference type="EMBL" id="GAA2854015.1"/>
    </source>
</evidence>
<dbReference type="EMBL" id="BAAAVI010000006">
    <property type="protein sequence ID" value="GAA2854015.1"/>
    <property type="molecule type" value="Genomic_DNA"/>
</dbReference>
<gene>
    <name evidence="2" type="ORF">GCM10010517_11970</name>
</gene>
<evidence type="ECO:0000313" key="3">
    <source>
        <dbReference type="Proteomes" id="UP001500831"/>
    </source>
</evidence>
<feature type="region of interest" description="Disordered" evidence="1">
    <location>
        <begin position="1"/>
        <end position="124"/>
    </location>
</feature>
<proteinExistence type="predicted"/>
<reference evidence="2 3" key="1">
    <citation type="journal article" date="2019" name="Int. J. Syst. Evol. Microbiol.">
        <title>The Global Catalogue of Microorganisms (GCM) 10K type strain sequencing project: providing services to taxonomists for standard genome sequencing and annotation.</title>
        <authorList>
            <consortium name="The Broad Institute Genomics Platform"/>
            <consortium name="The Broad Institute Genome Sequencing Center for Infectious Disease"/>
            <person name="Wu L."/>
            <person name="Ma J."/>
        </authorList>
    </citation>
    <scope>NUCLEOTIDE SEQUENCE [LARGE SCALE GENOMIC DNA]</scope>
    <source>
        <strain evidence="2 3">JCM 6242</strain>
    </source>
</reference>
<evidence type="ECO:0000256" key="1">
    <source>
        <dbReference type="SAM" id="MobiDB-lite"/>
    </source>
</evidence>
<keyword evidence="3" id="KW-1185">Reference proteome</keyword>
<name>A0ABN3VTY4_9ACTN</name>
<feature type="compositionally biased region" description="Basic and acidic residues" evidence="1">
    <location>
        <begin position="53"/>
        <end position="78"/>
    </location>
</feature>
<evidence type="ECO:0008006" key="4">
    <source>
        <dbReference type="Google" id="ProtNLM"/>
    </source>
</evidence>
<comment type="caution">
    <text evidence="2">The sequence shown here is derived from an EMBL/GenBank/DDBJ whole genome shotgun (WGS) entry which is preliminary data.</text>
</comment>
<protein>
    <recommendedName>
        <fullName evidence="4">Antitoxin</fullName>
    </recommendedName>
</protein>
<sequence length="124" mass="12829">MRRRCVATSESGDSDMSIFGSVKDLPGENSGRIEKIVEQGIGKAGQSAGEKAGGQHDRHITTAARKAGEMADKIDDRPGTTPVTGHPDTTPAPDPSGTASAHDQAGTPTIGDRTDRSPAPDRPV</sequence>
<dbReference type="Proteomes" id="UP001500831">
    <property type="component" value="Unassembled WGS sequence"/>
</dbReference>
<accession>A0ABN3VTY4</accession>
<organism evidence="2 3">
    <name type="scientific">Streptosporangium fragile</name>
    <dbReference type="NCBI Taxonomy" id="46186"/>
    <lineage>
        <taxon>Bacteria</taxon>
        <taxon>Bacillati</taxon>
        <taxon>Actinomycetota</taxon>
        <taxon>Actinomycetes</taxon>
        <taxon>Streptosporangiales</taxon>
        <taxon>Streptosporangiaceae</taxon>
        <taxon>Streptosporangium</taxon>
    </lineage>
</organism>
<feature type="compositionally biased region" description="Basic and acidic residues" evidence="1">
    <location>
        <begin position="112"/>
        <end position="124"/>
    </location>
</feature>